<dbReference type="STRING" id="526227.Mesil_2743"/>
<keyword evidence="2" id="KW-0328">Glycosyltransferase</keyword>
<evidence type="ECO:0000259" key="4">
    <source>
        <dbReference type="Pfam" id="PF00535"/>
    </source>
</evidence>
<dbReference type="HOGENOM" id="CLU_023845_2_1_0"/>
<dbReference type="InterPro" id="IPR029044">
    <property type="entry name" value="Nucleotide-diphossugar_trans"/>
</dbReference>
<dbReference type="Proteomes" id="UP000001916">
    <property type="component" value="Chromosome"/>
</dbReference>
<reference evidence="5 6" key="1">
    <citation type="journal article" date="2010" name="Stand. Genomic Sci.">
        <title>Complete genome sequence of Meiothermus silvanus type strain (VI-R2).</title>
        <authorList>
            <person name="Sikorski J."/>
            <person name="Tindall B.J."/>
            <person name="Lowry S."/>
            <person name="Lucas S."/>
            <person name="Nolan M."/>
            <person name="Copeland A."/>
            <person name="Glavina Del Rio T."/>
            <person name="Tice H."/>
            <person name="Cheng J.F."/>
            <person name="Han C."/>
            <person name="Pitluck S."/>
            <person name="Liolios K."/>
            <person name="Ivanova N."/>
            <person name="Mavromatis K."/>
            <person name="Mikhailova N."/>
            <person name="Pati A."/>
            <person name="Goodwin L."/>
            <person name="Chen A."/>
            <person name="Palaniappan K."/>
            <person name="Land M."/>
            <person name="Hauser L."/>
            <person name="Chang Y.J."/>
            <person name="Jeffries C.D."/>
            <person name="Rohde M."/>
            <person name="Goker M."/>
            <person name="Woyke T."/>
            <person name="Bristow J."/>
            <person name="Eisen J.A."/>
            <person name="Markowitz V."/>
            <person name="Hugenholtz P."/>
            <person name="Kyrpides N.C."/>
            <person name="Klenk H.P."/>
            <person name="Lapidus A."/>
        </authorList>
    </citation>
    <scope>NUCLEOTIDE SEQUENCE [LARGE SCALE GENOMIC DNA]</scope>
    <source>
        <strain evidence="6">ATCC 700542 / DSM 9946 / VI-R2</strain>
    </source>
</reference>
<protein>
    <submittedName>
        <fullName evidence="5">Glycosyl transferase family 2</fullName>
    </submittedName>
</protein>
<dbReference type="CAZy" id="GT2">
    <property type="family name" value="Glycosyltransferase Family 2"/>
</dbReference>
<name>D7BC92_ALLS1</name>
<dbReference type="AlphaFoldDB" id="D7BC92"/>
<evidence type="ECO:0000313" key="5">
    <source>
        <dbReference type="EMBL" id="ADH64589.1"/>
    </source>
</evidence>
<evidence type="ECO:0000256" key="1">
    <source>
        <dbReference type="ARBA" id="ARBA00006739"/>
    </source>
</evidence>
<proteinExistence type="inferred from homology"/>
<dbReference type="RefSeq" id="WP_013159124.1">
    <property type="nucleotide sequence ID" value="NC_014212.1"/>
</dbReference>
<dbReference type="eggNOG" id="COG1216">
    <property type="taxonomic scope" value="Bacteria"/>
</dbReference>
<gene>
    <name evidence="5" type="ordered locus">Mesil_2743</name>
</gene>
<evidence type="ECO:0000313" key="6">
    <source>
        <dbReference type="Proteomes" id="UP000001916"/>
    </source>
</evidence>
<dbReference type="OrthoDB" id="7665907at2"/>
<dbReference type="PANTHER" id="PTHR43179:SF12">
    <property type="entry name" value="GALACTOFURANOSYLTRANSFERASE GLFT2"/>
    <property type="match status" value="1"/>
</dbReference>
<comment type="similarity">
    <text evidence="1">Belongs to the glycosyltransferase 2 family.</text>
</comment>
<organism evidence="5 6">
    <name type="scientific">Allomeiothermus silvanus (strain ATCC 700542 / DSM 9946 / NBRC 106475 / NCIMB 13440 / VI-R2)</name>
    <name type="common">Thermus silvanus</name>
    <dbReference type="NCBI Taxonomy" id="526227"/>
    <lineage>
        <taxon>Bacteria</taxon>
        <taxon>Thermotogati</taxon>
        <taxon>Deinococcota</taxon>
        <taxon>Deinococci</taxon>
        <taxon>Thermales</taxon>
        <taxon>Thermaceae</taxon>
        <taxon>Allomeiothermus</taxon>
    </lineage>
</organism>
<dbReference type="PANTHER" id="PTHR43179">
    <property type="entry name" value="RHAMNOSYLTRANSFERASE WBBL"/>
    <property type="match status" value="1"/>
</dbReference>
<dbReference type="CDD" id="cd04185">
    <property type="entry name" value="GT_2_like_b"/>
    <property type="match status" value="1"/>
</dbReference>
<dbReference type="EMBL" id="CP002042">
    <property type="protein sequence ID" value="ADH64589.1"/>
    <property type="molecule type" value="Genomic_DNA"/>
</dbReference>
<keyword evidence="6" id="KW-1185">Reference proteome</keyword>
<evidence type="ECO:0000256" key="2">
    <source>
        <dbReference type="ARBA" id="ARBA00022676"/>
    </source>
</evidence>
<sequence>MGKTVCAVIVTYNRKELLRECLSAVLSQARRPDHVLVVDNASTDGTPEMLKEEFPQVEVFRLLENQGGAGGFHEGMKRAYEEGYNWLWLMDDDTIPDKKALVELELAAQALEEKVKQPFILASKVVWTDGALHPMNIANVKTNDYDLLIRTIELSFLSIRSASFVSLLIHCQAVASYGLPIKEYFIWNDDVEYTARILKSELGVLVPASRVVHKTSHKYHSLEGIKPERFYYEIRNKLWILLWSKAFFPKEKVRIALSFAKGIGKYLWRYPSAYNFRWLLKGIKDGFRSPWKSSNSK</sequence>
<dbReference type="InterPro" id="IPR001173">
    <property type="entry name" value="Glyco_trans_2-like"/>
</dbReference>
<dbReference type="Pfam" id="PF00535">
    <property type="entry name" value="Glycos_transf_2"/>
    <property type="match status" value="1"/>
</dbReference>
<feature type="domain" description="Glycosyltransferase 2-like" evidence="4">
    <location>
        <begin position="7"/>
        <end position="133"/>
    </location>
</feature>
<keyword evidence="3 5" id="KW-0808">Transferase</keyword>
<dbReference type="KEGG" id="msv:Mesil_2743"/>
<dbReference type="GO" id="GO:0016757">
    <property type="term" value="F:glycosyltransferase activity"/>
    <property type="evidence" value="ECO:0007669"/>
    <property type="project" value="UniProtKB-KW"/>
</dbReference>
<evidence type="ECO:0000256" key="3">
    <source>
        <dbReference type="ARBA" id="ARBA00022679"/>
    </source>
</evidence>
<dbReference type="SUPFAM" id="SSF53448">
    <property type="entry name" value="Nucleotide-diphospho-sugar transferases"/>
    <property type="match status" value="1"/>
</dbReference>
<dbReference type="Gene3D" id="3.90.550.10">
    <property type="entry name" value="Spore Coat Polysaccharide Biosynthesis Protein SpsA, Chain A"/>
    <property type="match status" value="1"/>
</dbReference>
<accession>D7BC92</accession>